<keyword evidence="2" id="KW-0472">Membrane</keyword>
<name>A0A6I2KST1_9BURK</name>
<evidence type="ECO:0000256" key="1">
    <source>
        <dbReference type="SAM" id="Coils"/>
    </source>
</evidence>
<dbReference type="SUPFAM" id="SSF58113">
    <property type="entry name" value="Apolipoprotein A-I"/>
    <property type="match status" value="1"/>
</dbReference>
<organism evidence="3 4">
    <name type="scientific">Duganella guangzhouensis</name>
    <dbReference type="NCBI Taxonomy" id="2666084"/>
    <lineage>
        <taxon>Bacteria</taxon>
        <taxon>Pseudomonadati</taxon>
        <taxon>Pseudomonadota</taxon>
        <taxon>Betaproteobacteria</taxon>
        <taxon>Burkholderiales</taxon>
        <taxon>Oxalobacteraceae</taxon>
        <taxon>Telluria group</taxon>
        <taxon>Duganella</taxon>
    </lineage>
</organism>
<feature type="coiled-coil region" evidence="1">
    <location>
        <begin position="27"/>
        <end position="65"/>
    </location>
</feature>
<keyword evidence="2" id="KW-1133">Transmembrane helix</keyword>
<dbReference type="EMBL" id="WKJK01000001">
    <property type="protein sequence ID" value="MRW88798.1"/>
    <property type="molecule type" value="Genomic_DNA"/>
</dbReference>
<comment type="caution">
    <text evidence="3">The sequence shown here is derived from an EMBL/GenBank/DDBJ whole genome shotgun (WGS) entry which is preliminary data.</text>
</comment>
<feature type="transmembrane region" description="Helical" evidence="2">
    <location>
        <begin position="147"/>
        <end position="171"/>
    </location>
</feature>
<keyword evidence="2" id="KW-0812">Transmembrane</keyword>
<evidence type="ECO:0000313" key="4">
    <source>
        <dbReference type="Proteomes" id="UP000433309"/>
    </source>
</evidence>
<evidence type="ECO:0000256" key="2">
    <source>
        <dbReference type="SAM" id="Phobius"/>
    </source>
</evidence>
<keyword evidence="4" id="KW-1185">Reference proteome</keyword>
<dbReference type="Proteomes" id="UP000433309">
    <property type="component" value="Unassembled WGS sequence"/>
</dbReference>
<dbReference type="InterPro" id="IPR025519">
    <property type="entry name" value="DUF4407"/>
</dbReference>
<dbReference type="Gene3D" id="1.20.120.20">
    <property type="entry name" value="Apolipoprotein"/>
    <property type="match status" value="1"/>
</dbReference>
<dbReference type="AlphaFoldDB" id="A0A6I2KST1"/>
<evidence type="ECO:0000313" key="3">
    <source>
        <dbReference type="EMBL" id="MRW88798.1"/>
    </source>
</evidence>
<reference evidence="3 4" key="1">
    <citation type="submission" date="2019-11" db="EMBL/GenBank/DDBJ databases">
        <title>Novel species isolated from a subtropical stream in China.</title>
        <authorList>
            <person name="Lu H."/>
        </authorList>
    </citation>
    <scope>NUCLEOTIDE SEQUENCE [LARGE SCALE GENOMIC DNA]</scope>
    <source>
        <strain evidence="3 4">FT80W</strain>
    </source>
</reference>
<keyword evidence="1" id="KW-0175">Coiled coil</keyword>
<proteinExistence type="predicted"/>
<gene>
    <name evidence="3" type="ORF">GJ699_02225</name>
</gene>
<dbReference type="RefSeq" id="WP_154372656.1">
    <property type="nucleotide sequence ID" value="NZ_WKJK01000001.1"/>
</dbReference>
<sequence length="173" mass="20338">MRIGLTPYQPAIAALTPQEDDFMEDRIAKLETTSANHTAALAKLETEMDDRIQHMQEQITDLQHNKVGVELRGDINRRFDEMRQDIDRRFDDLKQEIDRRFNDLKQEIDRRFDDLKEHFTQRFDQTDKRLDRIEATVDGVRRDLHVFMLWMVGGQLTIAFGVLALAAKAFYGQ</sequence>
<protein>
    <submittedName>
        <fullName evidence="3">DUF4407 domain-containing protein</fullName>
    </submittedName>
</protein>
<dbReference type="Pfam" id="PF14362">
    <property type="entry name" value="DUF4407"/>
    <property type="match status" value="1"/>
</dbReference>
<accession>A0A6I2KST1</accession>